<dbReference type="AlphaFoldDB" id="A0A1H6EXK7"/>
<keyword evidence="2" id="KW-1185">Reference proteome</keyword>
<dbReference type="CDD" id="cd06558">
    <property type="entry name" value="crotonase-like"/>
    <property type="match status" value="1"/>
</dbReference>
<dbReference type="PANTHER" id="PTHR11941">
    <property type="entry name" value="ENOYL-COA HYDRATASE-RELATED"/>
    <property type="match status" value="1"/>
</dbReference>
<name>A0A1H6EXK7_9ACTN</name>
<reference evidence="1 2" key="1">
    <citation type="submission" date="2016-10" db="EMBL/GenBank/DDBJ databases">
        <authorList>
            <person name="de Groot N.N."/>
        </authorList>
    </citation>
    <scope>NUCLEOTIDE SEQUENCE [LARGE SCALE GENOMIC DNA]</scope>
    <source>
        <strain evidence="1 2">CGMCC 4.7037</strain>
    </source>
</reference>
<dbReference type="EMBL" id="FNVT01000022">
    <property type="protein sequence ID" value="SEH01841.1"/>
    <property type="molecule type" value="Genomic_DNA"/>
</dbReference>
<dbReference type="GO" id="GO:0003824">
    <property type="term" value="F:catalytic activity"/>
    <property type="evidence" value="ECO:0007669"/>
    <property type="project" value="UniProtKB-ARBA"/>
</dbReference>
<evidence type="ECO:0000313" key="2">
    <source>
        <dbReference type="Proteomes" id="UP000236732"/>
    </source>
</evidence>
<protein>
    <submittedName>
        <fullName evidence="1">Enoyl-CoA hydratase/carnithine racemase</fullName>
    </submittedName>
</protein>
<gene>
    <name evidence="1" type="ORF">SAMN05444920_12292</name>
</gene>
<dbReference type="SUPFAM" id="SSF52096">
    <property type="entry name" value="ClpP/crotonase"/>
    <property type="match status" value="1"/>
</dbReference>
<organism evidence="1 2">
    <name type="scientific">Nonomuraea solani</name>
    <dbReference type="NCBI Taxonomy" id="1144553"/>
    <lineage>
        <taxon>Bacteria</taxon>
        <taxon>Bacillati</taxon>
        <taxon>Actinomycetota</taxon>
        <taxon>Actinomycetes</taxon>
        <taxon>Streptosporangiales</taxon>
        <taxon>Streptosporangiaceae</taxon>
        <taxon>Nonomuraea</taxon>
    </lineage>
</organism>
<dbReference type="GO" id="GO:0006635">
    <property type="term" value="P:fatty acid beta-oxidation"/>
    <property type="evidence" value="ECO:0007669"/>
    <property type="project" value="TreeGrafter"/>
</dbReference>
<proteinExistence type="predicted"/>
<dbReference type="PANTHER" id="PTHR11941:SF54">
    <property type="entry name" value="ENOYL-COA HYDRATASE, MITOCHONDRIAL"/>
    <property type="match status" value="1"/>
</dbReference>
<sequence length="238" mass="25339">MTVEHHVAKVRLNRPEVLNAVDGAALAKFGLALHDCAGSPDVHAVVIHGAGRSFCSGIDLTALATGRIPLEWFDEWERAVALCEEMPKPVICAVHGHCLGGGFQIALACDARVASPDAVFELPAIREGLIPGFGVHRLPRYVGVALTRRMVLFGDRWTAARAAELGVLDQVSPDPLGAATELARELAPLSQVHSFAVCKRLLSLSGAGADPLQEYLARQAECLGSEHHHASAAAWLSR</sequence>
<dbReference type="InterPro" id="IPR001753">
    <property type="entry name" value="Enoyl-CoA_hydra/iso"/>
</dbReference>
<accession>A0A1H6EXK7</accession>
<dbReference type="Proteomes" id="UP000236732">
    <property type="component" value="Unassembled WGS sequence"/>
</dbReference>
<dbReference type="Gene3D" id="3.90.226.10">
    <property type="entry name" value="2-enoyl-CoA Hydratase, Chain A, domain 1"/>
    <property type="match status" value="1"/>
</dbReference>
<dbReference type="Pfam" id="PF00378">
    <property type="entry name" value="ECH_1"/>
    <property type="match status" value="1"/>
</dbReference>
<dbReference type="InterPro" id="IPR029045">
    <property type="entry name" value="ClpP/crotonase-like_dom_sf"/>
</dbReference>
<evidence type="ECO:0000313" key="1">
    <source>
        <dbReference type="EMBL" id="SEH01841.1"/>
    </source>
</evidence>